<evidence type="ECO:0000313" key="1">
    <source>
        <dbReference type="EMBL" id="PVZ10154.1"/>
    </source>
</evidence>
<dbReference type="Proteomes" id="UP000245639">
    <property type="component" value="Unassembled WGS sequence"/>
</dbReference>
<reference evidence="1 2" key="1">
    <citation type="submission" date="2018-04" db="EMBL/GenBank/DDBJ databases">
        <title>Genomic Encyclopedia of Type Strains, Phase IV (KMG-IV): sequencing the most valuable type-strain genomes for metagenomic binning, comparative biology and taxonomic classification.</title>
        <authorList>
            <person name="Goeker M."/>
        </authorList>
    </citation>
    <scope>NUCLEOTIDE SEQUENCE [LARGE SCALE GENOMIC DNA]</scope>
    <source>
        <strain evidence="1 2">DSM 45771</strain>
    </source>
</reference>
<gene>
    <name evidence="1" type="ORF">C8D89_105231</name>
</gene>
<accession>A0A2U1FDB7</accession>
<protein>
    <submittedName>
        <fullName evidence="1">Uncharacterized protein</fullName>
    </submittedName>
</protein>
<organism evidence="1 2">
    <name type="scientific">Actinomycetospora cinnamomea</name>
    <dbReference type="NCBI Taxonomy" id="663609"/>
    <lineage>
        <taxon>Bacteria</taxon>
        <taxon>Bacillati</taxon>
        <taxon>Actinomycetota</taxon>
        <taxon>Actinomycetes</taxon>
        <taxon>Pseudonocardiales</taxon>
        <taxon>Pseudonocardiaceae</taxon>
        <taxon>Actinomycetospora</taxon>
    </lineage>
</organism>
<proteinExistence type="predicted"/>
<keyword evidence="2" id="KW-1185">Reference proteome</keyword>
<sequence>MSVRRMIHDKMMGPHFLRQAFEEGPDAVLWCVESQEDFYALREARQSVTGSFGEFSHKHAAQLRPFSGLLLIGVTLDDAGAFEARRRWLLVTEVLSARQVQFRAPARDLWEGATFADHFAEGYTLDETRRVSLRDMRSAIEREEDRRRTQDVAIDLQAAIARAPKVRTGVAS</sequence>
<dbReference type="AlphaFoldDB" id="A0A2U1FDB7"/>
<dbReference type="EMBL" id="QEKW01000005">
    <property type="protein sequence ID" value="PVZ10154.1"/>
    <property type="molecule type" value="Genomic_DNA"/>
</dbReference>
<name>A0A2U1FDB7_9PSEU</name>
<evidence type="ECO:0000313" key="2">
    <source>
        <dbReference type="Proteomes" id="UP000245639"/>
    </source>
</evidence>
<comment type="caution">
    <text evidence="1">The sequence shown here is derived from an EMBL/GenBank/DDBJ whole genome shotgun (WGS) entry which is preliminary data.</text>
</comment>